<gene>
    <name evidence="2" type="ORF">PAXRUDRAFT_28957</name>
</gene>
<dbReference type="Proteomes" id="UP000054538">
    <property type="component" value="Unassembled WGS sequence"/>
</dbReference>
<dbReference type="InParanoid" id="A0A0D0CMK4"/>
<name>A0A0D0CMK4_9AGAM</name>
<dbReference type="OrthoDB" id="10639774at2759"/>
<evidence type="ECO:0000313" key="2">
    <source>
        <dbReference type="EMBL" id="KIK76508.1"/>
    </source>
</evidence>
<feature type="region of interest" description="Disordered" evidence="1">
    <location>
        <begin position="151"/>
        <end position="183"/>
    </location>
</feature>
<dbReference type="EMBL" id="KN827447">
    <property type="protein sequence ID" value="KIK76508.1"/>
    <property type="molecule type" value="Genomic_DNA"/>
</dbReference>
<dbReference type="AlphaFoldDB" id="A0A0D0CMK4"/>
<evidence type="ECO:0000256" key="1">
    <source>
        <dbReference type="SAM" id="MobiDB-lite"/>
    </source>
</evidence>
<keyword evidence="3" id="KW-1185">Reference proteome</keyword>
<evidence type="ECO:0000313" key="3">
    <source>
        <dbReference type="Proteomes" id="UP000054538"/>
    </source>
</evidence>
<reference evidence="3" key="2">
    <citation type="submission" date="2015-01" db="EMBL/GenBank/DDBJ databases">
        <title>Evolutionary Origins and Diversification of the Mycorrhizal Mutualists.</title>
        <authorList>
            <consortium name="DOE Joint Genome Institute"/>
            <consortium name="Mycorrhizal Genomics Consortium"/>
            <person name="Kohler A."/>
            <person name="Kuo A."/>
            <person name="Nagy L.G."/>
            <person name="Floudas D."/>
            <person name="Copeland A."/>
            <person name="Barry K.W."/>
            <person name="Cichocki N."/>
            <person name="Veneault-Fourrey C."/>
            <person name="LaButti K."/>
            <person name="Lindquist E.A."/>
            <person name="Lipzen A."/>
            <person name="Lundell T."/>
            <person name="Morin E."/>
            <person name="Murat C."/>
            <person name="Riley R."/>
            <person name="Ohm R."/>
            <person name="Sun H."/>
            <person name="Tunlid A."/>
            <person name="Henrissat B."/>
            <person name="Grigoriev I.V."/>
            <person name="Hibbett D.S."/>
            <person name="Martin F."/>
        </authorList>
    </citation>
    <scope>NUCLEOTIDE SEQUENCE [LARGE SCALE GENOMIC DNA]</scope>
    <source>
        <strain evidence="3">Ve08.2h10</strain>
    </source>
</reference>
<sequence length="329" mass="35584">MATVEVLPHRAIAAKETALQQGLEHVADIEEMMQMMQKEGVTTKAKPVCPHPRIIKKDGVIDKFAPPSAGTKGKLTGVETEEIEEGTAAAEEDPDVIITKPKKSLKTTLLCDAIKTVKQERATEKAQINKGTTHGDGDGTIQVINNWAADTGKSRGAPQALHGSAGVSATLPPPSTLSRLSGSTKATSVSHYIPTAPPPTPTDLDILVGDENLSDDNQERRAAITLVEMRLGKPLVQNIVQIVSINEDTRMDIQERSSLTQNLKCKEPDPDYVSTSEVEFSEEEIAGDVESDLEPRVSHKVWMTMETLVTILAMPSHGVKKAKVEPHIK</sequence>
<proteinExistence type="predicted"/>
<organism evidence="2 3">
    <name type="scientific">Paxillus rubicundulus Ve08.2h10</name>
    <dbReference type="NCBI Taxonomy" id="930991"/>
    <lineage>
        <taxon>Eukaryota</taxon>
        <taxon>Fungi</taxon>
        <taxon>Dikarya</taxon>
        <taxon>Basidiomycota</taxon>
        <taxon>Agaricomycotina</taxon>
        <taxon>Agaricomycetes</taxon>
        <taxon>Agaricomycetidae</taxon>
        <taxon>Boletales</taxon>
        <taxon>Paxilineae</taxon>
        <taxon>Paxillaceae</taxon>
        <taxon>Paxillus</taxon>
    </lineage>
</organism>
<protein>
    <submittedName>
        <fullName evidence="2">Uncharacterized protein</fullName>
    </submittedName>
</protein>
<reference evidence="2 3" key="1">
    <citation type="submission" date="2014-04" db="EMBL/GenBank/DDBJ databases">
        <authorList>
            <consortium name="DOE Joint Genome Institute"/>
            <person name="Kuo A."/>
            <person name="Kohler A."/>
            <person name="Jargeat P."/>
            <person name="Nagy L.G."/>
            <person name="Floudas D."/>
            <person name="Copeland A."/>
            <person name="Barry K.W."/>
            <person name="Cichocki N."/>
            <person name="Veneault-Fourrey C."/>
            <person name="LaButti K."/>
            <person name="Lindquist E.A."/>
            <person name="Lipzen A."/>
            <person name="Lundell T."/>
            <person name="Morin E."/>
            <person name="Murat C."/>
            <person name="Sun H."/>
            <person name="Tunlid A."/>
            <person name="Henrissat B."/>
            <person name="Grigoriev I.V."/>
            <person name="Hibbett D.S."/>
            <person name="Martin F."/>
            <person name="Nordberg H.P."/>
            <person name="Cantor M.N."/>
            <person name="Hua S.X."/>
        </authorList>
    </citation>
    <scope>NUCLEOTIDE SEQUENCE [LARGE SCALE GENOMIC DNA]</scope>
    <source>
        <strain evidence="2 3">Ve08.2h10</strain>
    </source>
</reference>
<accession>A0A0D0CMK4</accession>
<feature type="non-terminal residue" evidence="2">
    <location>
        <position position="1"/>
    </location>
</feature>
<dbReference type="HOGENOM" id="CLU_846094_0_0_1"/>